<feature type="domain" description="DUF2249" evidence="2">
    <location>
        <begin position="101"/>
        <end position="155"/>
    </location>
</feature>
<evidence type="ECO:0000313" key="4">
    <source>
        <dbReference type="Proteomes" id="UP000033121"/>
    </source>
</evidence>
<dbReference type="SUPFAM" id="SSF64307">
    <property type="entry name" value="SirA-like"/>
    <property type="match status" value="1"/>
</dbReference>
<proteinExistence type="predicted"/>
<dbReference type="Pfam" id="PF10006">
    <property type="entry name" value="DUF2249"/>
    <property type="match status" value="2"/>
</dbReference>
<dbReference type="Pfam" id="PF08984">
    <property type="entry name" value="DUF1858"/>
    <property type="match status" value="1"/>
</dbReference>
<dbReference type="EMBL" id="BBWV01000001">
    <property type="protein sequence ID" value="GAO42691.1"/>
    <property type="molecule type" value="Genomic_DNA"/>
</dbReference>
<dbReference type="InterPro" id="IPR036868">
    <property type="entry name" value="TusA-like_sf"/>
</dbReference>
<dbReference type="SUPFAM" id="SSF140683">
    <property type="entry name" value="SP0561-like"/>
    <property type="match status" value="1"/>
</dbReference>
<keyword evidence="4" id="KW-1185">Reference proteome</keyword>
<accession>A0A0E9MZ78</accession>
<gene>
    <name evidence="3" type="ORF">FPE01S_01_17070</name>
</gene>
<organism evidence="3 4">
    <name type="scientific">Flavihumibacter petaseus NBRC 106054</name>
    <dbReference type="NCBI Taxonomy" id="1220578"/>
    <lineage>
        <taxon>Bacteria</taxon>
        <taxon>Pseudomonadati</taxon>
        <taxon>Bacteroidota</taxon>
        <taxon>Chitinophagia</taxon>
        <taxon>Chitinophagales</taxon>
        <taxon>Chitinophagaceae</taxon>
        <taxon>Flavihumibacter</taxon>
    </lineage>
</organism>
<sequence length="270" mass="30297">MTINGQTRIAALLRMHPEALEAIVSIHPRLEKLRNPVLRKLMAGRTTIAMASKVAGCHPDAFFEKLRPLGFEHAADGATEVIAEDVIPLFVHHISPEQVITLDVRPLIAAGNDPLNLIVRHTRSLKSGQLLKIVNSFYPGPLVQLLEKQGFGSFTKEAGYDLVETFFYLRDAAATGSMEQAEAAFGSDDNWDDILVAYAGHMKTVDVRHLEMPLPMMTILESLDRLAADEALFVYHKRLPVFLLPELASRKFRYVVNRVNEEQLNMLIFR</sequence>
<evidence type="ECO:0000313" key="3">
    <source>
        <dbReference type="EMBL" id="GAO42691.1"/>
    </source>
</evidence>
<evidence type="ECO:0008006" key="5">
    <source>
        <dbReference type="Google" id="ProtNLM"/>
    </source>
</evidence>
<evidence type="ECO:0000259" key="1">
    <source>
        <dbReference type="Pfam" id="PF08984"/>
    </source>
</evidence>
<protein>
    <recommendedName>
        <fullName evidence="5">DUF2249 domain-containing protein</fullName>
    </recommendedName>
</protein>
<dbReference type="InterPro" id="IPR015077">
    <property type="entry name" value="DUF1858"/>
</dbReference>
<dbReference type="STRING" id="1220578.FPE01S_01_17070"/>
<evidence type="ECO:0000259" key="2">
    <source>
        <dbReference type="Pfam" id="PF10006"/>
    </source>
</evidence>
<dbReference type="InterPro" id="IPR038062">
    <property type="entry name" value="ScdA-like_N_sf"/>
</dbReference>
<feature type="domain" description="DUF2249" evidence="2">
    <location>
        <begin position="204"/>
        <end position="263"/>
    </location>
</feature>
<dbReference type="RefSeq" id="WP_046368331.1">
    <property type="nucleotide sequence ID" value="NZ_BBWV01000001.1"/>
</dbReference>
<name>A0A0E9MZ78_9BACT</name>
<dbReference type="InterPro" id="IPR018720">
    <property type="entry name" value="DUF2249"/>
</dbReference>
<comment type="caution">
    <text evidence="3">The sequence shown here is derived from an EMBL/GenBank/DDBJ whole genome shotgun (WGS) entry which is preliminary data.</text>
</comment>
<dbReference type="AlphaFoldDB" id="A0A0E9MZ78"/>
<feature type="domain" description="DUF1858" evidence="1">
    <location>
        <begin position="3"/>
        <end position="62"/>
    </location>
</feature>
<dbReference type="Proteomes" id="UP000033121">
    <property type="component" value="Unassembled WGS sequence"/>
</dbReference>
<dbReference type="Gene3D" id="1.10.3910.10">
    <property type="entry name" value="SP0561-like"/>
    <property type="match status" value="1"/>
</dbReference>
<reference evidence="3 4" key="1">
    <citation type="submission" date="2015-04" db="EMBL/GenBank/DDBJ databases">
        <title>Whole genome shotgun sequence of Flavihumibacter petaseus NBRC 106054.</title>
        <authorList>
            <person name="Miyazawa S."/>
            <person name="Hosoyama A."/>
            <person name="Hashimoto M."/>
            <person name="Noguchi M."/>
            <person name="Tsuchikane K."/>
            <person name="Ohji S."/>
            <person name="Yamazoe A."/>
            <person name="Ichikawa N."/>
            <person name="Kimura A."/>
            <person name="Fujita N."/>
        </authorList>
    </citation>
    <scope>NUCLEOTIDE SEQUENCE [LARGE SCALE GENOMIC DNA]</scope>
    <source>
        <strain evidence="3 4">NBRC 106054</strain>
    </source>
</reference>